<comment type="caution">
    <text evidence="1">The sequence shown here is derived from an EMBL/GenBank/DDBJ whole genome shotgun (WGS) entry which is preliminary data.</text>
</comment>
<dbReference type="AlphaFoldDB" id="A0A699K2T2"/>
<accession>A0A699K2T2</accession>
<reference evidence="1" key="1">
    <citation type="journal article" date="2019" name="Sci. Rep.">
        <title>Draft genome of Tanacetum cinerariifolium, the natural source of mosquito coil.</title>
        <authorList>
            <person name="Yamashiro T."/>
            <person name="Shiraishi A."/>
            <person name="Satake H."/>
            <person name="Nakayama K."/>
        </authorList>
    </citation>
    <scope>NUCLEOTIDE SEQUENCE</scope>
</reference>
<proteinExistence type="predicted"/>
<organism evidence="1">
    <name type="scientific">Tanacetum cinerariifolium</name>
    <name type="common">Dalmatian daisy</name>
    <name type="synonym">Chrysanthemum cinerariifolium</name>
    <dbReference type="NCBI Taxonomy" id="118510"/>
    <lineage>
        <taxon>Eukaryota</taxon>
        <taxon>Viridiplantae</taxon>
        <taxon>Streptophyta</taxon>
        <taxon>Embryophyta</taxon>
        <taxon>Tracheophyta</taxon>
        <taxon>Spermatophyta</taxon>
        <taxon>Magnoliopsida</taxon>
        <taxon>eudicotyledons</taxon>
        <taxon>Gunneridae</taxon>
        <taxon>Pentapetalae</taxon>
        <taxon>asterids</taxon>
        <taxon>campanulids</taxon>
        <taxon>Asterales</taxon>
        <taxon>Asteraceae</taxon>
        <taxon>Asteroideae</taxon>
        <taxon>Anthemideae</taxon>
        <taxon>Anthemidinae</taxon>
        <taxon>Tanacetum</taxon>
    </lineage>
</organism>
<evidence type="ECO:0008006" key="2">
    <source>
        <dbReference type="Google" id="ProtNLM"/>
    </source>
</evidence>
<name>A0A699K2T2_TANCI</name>
<protein>
    <recommendedName>
        <fullName evidence="2">Reverse transcriptase domain-containing protein</fullName>
    </recommendedName>
</protein>
<sequence>MGVLLAKERILKLIQDWDKKQIKSWRLPELLIQLSNDSRTIDEMLKQREQAANLAVQKEQEEQAAQSFTPYWNYPMIDDEEVLQAREKFMKAIQIFLKKFNKRYQPEEIQELMCKLFEDVRNSNEELSEFTNSSSWDRPMIVNEKEHSIQFSDDESLSNEDVPKENFKIYSSPLFDDEESIFTKIDPHYFNAESNLLKSLLNRDTLIDSSPKFDFLLEEFSGELAHIDPISSGIEEFDLEEEIRLIENLLYDNSSPRPLKKLNAEIANTIVESLSISYLY</sequence>
<evidence type="ECO:0000313" key="1">
    <source>
        <dbReference type="EMBL" id="GFA68448.1"/>
    </source>
</evidence>
<gene>
    <name evidence="1" type="ORF">Tci_640420</name>
</gene>
<dbReference type="EMBL" id="BKCJ010468451">
    <property type="protein sequence ID" value="GFA68448.1"/>
    <property type="molecule type" value="Genomic_DNA"/>
</dbReference>